<dbReference type="OrthoDB" id="421121at2759"/>
<evidence type="ECO:0000313" key="1">
    <source>
        <dbReference type="EMBL" id="GMH56014.1"/>
    </source>
</evidence>
<dbReference type="EMBL" id="BRXZ01000862">
    <property type="protein sequence ID" value="GMH56014.1"/>
    <property type="molecule type" value="Genomic_DNA"/>
</dbReference>
<dbReference type="AlphaFoldDB" id="A0A9W7DTT0"/>
<protein>
    <submittedName>
        <fullName evidence="1">Uncharacterized protein</fullName>
    </submittedName>
</protein>
<proteinExistence type="predicted"/>
<reference evidence="1" key="1">
    <citation type="submission" date="2022-07" db="EMBL/GenBank/DDBJ databases">
        <title>Genome analysis of Parmales, a sister group of diatoms, reveals the evolutionary specialization of diatoms from phago-mixotrophs to photoautotrophs.</title>
        <authorList>
            <person name="Ban H."/>
            <person name="Sato S."/>
            <person name="Yoshikawa S."/>
            <person name="Kazumasa Y."/>
            <person name="Nakamura Y."/>
            <person name="Ichinomiya M."/>
            <person name="Saitoh K."/>
            <person name="Sato N."/>
            <person name="Blanc-Mathieu R."/>
            <person name="Endo H."/>
            <person name="Kuwata A."/>
            <person name="Ogata H."/>
        </authorList>
    </citation>
    <scope>NUCLEOTIDE SEQUENCE</scope>
</reference>
<dbReference type="SUPFAM" id="SSF48452">
    <property type="entry name" value="TPR-like"/>
    <property type="match status" value="1"/>
</dbReference>
<dbReference type="Gene3D" id="1.25.40.10">
    <property type="entry name" value="Tetratricopeptide repeat domain"/>
    <property type="match status" value="1"/>
</dbReference>
<organism evidence="1 2">
    <name type="scientific">Triparma retinervis</name>
    <dbReference type="NCBI Taxonomy" id="2557542"/>
    <lineage>
        <taxon>Eukaryota</taxon>
        <taxon>Sar</taxon>
        <taxon>Stramenopiles</taxon>
        <taxon>Ochrophyta</taxon>
        <taxon>Bolidophyceae</taxon>
        <taxon>Parmales</taxon>
        <taxon>Triparmaceae</taxon>
        <taxon>Triparma</taxon>
    </lineage>
</organism>
<keyword evidence="2" id="KW-1185">Reference proteome</keyword>
<evidence type="ECO:0000313" key="2">
    <source>
        <dbReference type="Proteomes" id="UP001165082"/>
    </source>
</evidence>
<name>A0A9W7DTT0_9STRA</name>
<sequence length="96" mass="10595">AISLLNLRPSTSRETVDIGGLLSGRDAKLSDLYLNRGVCYMNSPPPALSLPLALLDLNRSASYKGRPDPVILVNRGVCLDYLGEYALAVEDFKWWE</sequence>
<dbReference type="Proteomes" id="UP001165082">
    <property type="component" value="Unassembled WGS sequence"/>
</dbReference>
<dbReference type="InterPro" id="IPR011990">
    <property type="entry name" value="TPR-like_helical_dom_sf"/>
</dbReference>
<accession>A0A9W7DTT0</accession>
<feature type="non-terminal residue" evidence="1">
    <location>
        <position position="1"/>
    </location>
</feature>
<comment type="caution">
    <text evidence="1">The sequence shown here is derived from an EMBL/GenBank/DDBJ whole genome shotgun (WGS) entry which is preliminary data.</text>
</comment>
<gene>
    <name evidence="1" type="ORF">TrRE_jg3803</name>
</gene>